<dbReference type="EMBL" id="JACOQI010000008">
    <property type="protein sequence ID" value="MBC5770669.1"/>
    <property type="molecule type" value="Genomic_DNA"/>
</dbReference>
<evidence type="ECO:0000313" key="2">
    <source>
        <dbReference type="Proteomes" id="UP000620327"/>
    </source>
</evidence>
<comment type="caution">
    <text evidence="1">The sequence shown here is derived from an EMBL/GenBank/DDBJ whole genome shotgun (WGS) entry which is preliminary data.</text>
</comment>
<dbReference type="InterPro" id="IPR045738">
    <property type="entry name" value="DUF6088"/>
</dbReference>
<accession>A0A923MK46</accession>
<dbReference type="AlphaFoldDB" id="A0A923MK46"/>
<keyword evidence="2" id="KW-1185">Reference proteome</keyword>
<dbReference type="RefSeq" id="WP_187014905.1">
    <property type="nucleotide sequence ID" value="NZ_JACOQI010000008.1"/>
</dbReference>
<dbReference type="Proteomes" id="UP000620327">
    <property type="component" value="Unassembled WGS sequence"/>
</dbReference>
<protein>
    <recommendedName>
        <fullName evidence="3">AbiEi antitoxin C-terminal domain-containing protein</fullName>
    </recommendedName>
</protein>
<reference evidence="1" key="1">
    <citation type="submission" date="2020-08" db="EMBL/GenBank/DDBJ databases">
        <title>Genome public.</title>
        <authorList>
            <person name="Liu C."/>
            <person name="Sun Q."/>
        </authorList>
    </citation>
    <scope>NUCLEOTIDE SEQUENCE</scope>
    <source>
        <strain evidence="1">BX15</strain>
    </source>
</reference>
<organism evidence="1 2">
    <name type="scientific">Dysosmobacter segnis</name>
    <dbReference type="NCBI Taxonomy" id="2763042"/>
    <lineage>
        <taxon>Bacteria</taxon>
        <taxon>Bacillati</taxon>
        <taxon>Bacillota</taxon>
        <taxon>Clostridia</taxon>
        <taxon>Eubacteriales</taxon>
        <taxon>Oscillospiraceae</taxon>
        <taxon>Dysosmobacter</taxon>
    </lineage>
</organism>
<sequence length="234" mass="26964">MTGAQIITQTMEQFPESELIFASKLYTEQLSEAVSEEAYYQTLGRMCKAGSLCRIAKGTYYRPKTSKYGIVPPSQKEIVAAFTEPDKGTVVGYSLYNSLKLTTQVAKTVEVFSSEIEQRTKNISNVLLQFCNLVYTPEVKGMIHMLEVLQNFGEIQDLNYHQFITFCEKFAQEYDGKVFEQVLQKMRYQKKTISFLRNILNHYGVENNLNKYLSTLSEYKHPTMEEIYETAYAS</sequence>
<dbReference type="Pfam" id="PF19570">
    <property type="entry name" value="DUF6088"/>
    <property type="match status" value="1"/>
</dbReference>
<evidence type="ECO:0000313" key="1">
    <source>
        <dbReference type="EMBL" id="MBC5770669.1"/>
    </source>
</evidence>
<gene>
    <name evidence="1" type="ORF">H8Z83_10100</name>
</gene>
<proteinExistence type="predicted"/>
<evidence type="ECO:0008006" key="3">
    <source>
        <dbReference type="Google" id="ProtNLM"/>
    </source>
</evidence>
<name>A0A923MK46_9FIRM</name>